<accession>A0AAF0X6F9</accession>
<gene>
    <name evidence="4" type="ORF">DCAR_0521627</name>
</gene>
<dbReference type="FunFam" id="1.25.40.10:FF:002174">
    <property type="entry name" value="Pentatricopeptide repeat-containing protein mitochondrial"/>
    <property type="match status" value="1"/>
</dbReference>
<comment type="similarity">
    <text evidence="1">Belongs to the PPR family. P subfamily.</text>
</comment>
<evidence type="ECO:0000313" key="5">
    <source>
        <dbReference type="Proteomes" id="UP000077755"/>
    </source>
</evidence>
<dbReference type="Pfam" id="PF01535">
    <property type="entry name" value="PPR"/>
    <property type="match status" value="3"/>
</dbReference>
<protein>
    <recommendedName>
        <fullName evidence="6">Pentacotripeptide-repeat region of PRORP domain-containing protein</fullName>
    </recommendedName>
</protein>
<dbReference type="PANTHER" id="PTHR45717">
    <property type="entry name" value="OS12G0527900 PROTEIN"/>
    <property type="match status" value="1"/>
</dbReference>
<dbReference type="Gene3D" id="1.25.40.10">
    <property type="entry name" value="Tetratricopeptide repeat domain"/>
    <property type="match status" value="4"/>
</dbReference>
<dbReference type="AlphaFoldDB" id="A0AAF0X6F9"/>
<dbReference type="Pfam" id="PF13041">
    <property type="entry name" value="PPR_2"/>
    <property type="match status" value="2"/>
</dbReference>
<dbReference type="EMBL" id="CP093347">
    <property type="protein sequence ID" value="WOH02238.1"/>
    <property type="molecule type" value="Genomic_DNA"/>
</dbReference>
<proteinExistence type="inferred from homology"/>
<keyword evidence="2" id="KW-0677">Repeat</keyword>
<dbReference type="InterPro" id="IPR002885">
    <property type="entry name" value="PPR_rpt"/>
</dbReference>
<reference evidence="4" key="1">
    <citation type="journal article" date="2016" name="Nat. Genet.">
        <title>A high-quality carrot genome assembly provides new insights into carotenoid accumulation and asterid genome evolution.</title>
        <authorList>
            <person name="Iorizzo M."/>
            <person name="Ellison S."/>
            <person name="Senalik D."/>
            <person name="Zeng P."/>
            <person name="Satapoomin P."/>
            <person name="Huang J."/>
            <person name="Bowman M."/>
            <person name="Iovene M."/>
            <person name="Sanseverino W."/>
            <person name="Cavagnaro P."/>
            <person name="Yildiz M."/>
            <person name="Macko-Podgorni A."/>
            <person name="Moranska E."/>
            <person name="Grzebelus E."/>
            <person name="Grzebelus D."/>
            <person name="Ashrafi H."/>
            <person name="Zheng Z."/>
            <person name="Cheng S."/>
            <person name="Spooner D."/>
            <person name="Van Deynze A."/>
            <person name="Simon P."/>
        </authorList>
    </citation>
    <scope>NUCLEOTIDE SEQUENCE</scope>
    <source>
        <tissue evidence="4">Leaf</tissue>
    </source>
</reference>
<sequence length="522" mass="59915">MRALSLLWEQIFSQAIRRTLLISWTSQLPQLNHSFCTQPNTNSSSPELDDEEESNLCQRIEKLPNEEPVCSAFQSWMGDGFPVHRGDIFYTINRLRKRRKNKRALQVMEWVIREKPYMPKELDYSYLLEFTTKLHGVSQGEKLFSCVPSEFQNELLYNNLVMACLDKGKITVSLAYMRKMRELGYSISHLIFNRLIILHSSPRRKKAIPKILTQMKADNVVPHVSTYNILLKLEANQHNIEGLVKVYGDMKLAKIEPNEISYCILATAHAVARLFTVCEAYVEAVEKSMTGKNWSTLDVLIILYGSLGKKKEVERIWSAVQSHPHVSSKSFVLAIEAFGKIGEVNRSEELYYEMKTSKGLTCTEQVNSLISVYCKHGFISKATALYRDIDKVGCKPNAITYRHLAIGCLKAGLVKEALKTLELGMDFTTTTMIRKSTPWLETTYSMTEIFAENGDVENVEKLFEELKKANYTKYTFVYNTLIKAYIKAKIYDSNLLRRMILGGARPDSETYSLLKLIEQYRT</sequence>
<dbReference type="Proteomes" id="UP000077755">
    <property type="component" value="Chromosome 5"/>
</dbReference>
<reference evidence="4" key="2">
    <citation type="submission" date="2022-03" db="EMBL/GenBank/DDBJ databases">
        <title>Draft title - Genomic analysis of global carrot germplasm unveils the trajectory of domestication and the origin of high carotenoid orange carrot.</title>
        <authorList>
            <person name="Iorizzo M."/>
            <person name="Ellison S."/>
            <person name="Senalik D."/>
            <person name="Macko-Podgorni A."/>
            <person name="Grzebelus D."/>
            <person name="Bostan H."/>
            <person name="Rolling W."/>
            <person name="Curaba J."/>
            <person name="Simon P."/>
        </authorList>
    </citation>
    <scope>NUCLEOTIDE SEQUENCE</scope>
    <source>
        <tissue evidence="4">Leaf</tissue>
    </source>
</reference>
<evidence type="ECO:0008006" key="6">
    <source>
        <dbReference type="Google" id="ProtNLM"/>
    </source>
</evidence>
<dbReference type="InterPro" id="IPR011990">
    <property type="entry name" value="TPR-like_helical_dom_sf"/>
</dbReference>
<dbReference type="FunFam" id="1.25.40.10:FF:000799">
    <property type="entry name" value="Pentatricopeptide repeat-containing protein At1g07590, mitochondrial"/>
    <property type="match status" value="1"/>
</dbReference>
<dbReference type="PROSITE" id="PS51375">
    <property type="entry name" value="PPR"/>
    <property type="match status" value="1"/>
</dbReference>
<dbReference type="NCBIfam" id="TIGR00756">
    <property type="entry name" value="PPR"/>
    <property type="match status" value="1"/>
</dbReference>
<evidence type="ECO:0000256" key="2">
    <source>
        <dbReference type="ARBA" id="ARBA00022737"/>
    </source>
</evidence>
<dbReference type="KEGG" id="dcr:108223703"/>
<feature type="repeat" description="PPR" evidence="3">
    <location>
        <begin position="362"/>
        <end position="396"/>
    </location>
</feature>
<evidence type="ECO:0000256" key="1">
    <source>
        <dbReference type="ARBA" id="ARBA00007626"/>
    </source>
</evidence>
<dbReference type="PANTHER" id="PTHR45717:SF11">
    <property type="entry name" value="PENTACOTRIPEPTIDE-REPEAT REGION OF PRORP DOMAIN-CONTAINING PROTEIN"/>
    <property type="match status" value="1"/>
</dbReference>
<evidence type="ECO:0000256" key="3">
    <source>
        <dbReference type="PROSITE-ProRule" id="PRU00708"/>
    </source>
</evidence>
<evidence type="ECO:0000313" key="4">
    <source>
        <dbReference type="EMBL" id="WOH02238.1"/>
    </source>
</evidence>
<keyword evidence="5" id="KW-1185">Reference proteome</keyword>
<dbReference type="GO" id="GO:0005739">
    <property type="term" value="C:mitochondrion"/>
    <property type="evidence" value="ECO:0007669"/>
    <property type="project" value="TreeGrafter"/>
</dbReference>
<name>A0AAF0X6F9_DAUCS</name>
<organism evidence="4 5">
    <name type="scientific">Daucus carota subsp. sativus</name>
    <name type="common">Carrot</name>
    <dbReference type="NCBI Taxonomy" id="79200"/>
    <lineage>
        <taxon>Eukaryota</taxon>
        <taxon>Viridiplantae</taxon>
        <taxon>Streptophyta</taxon>
        <taxon>Embryophyta</taxon>
        <taxon>Tracheophyta</taxon>
        <taxon>Spermatophyta</taxon>
        <taxon>Magnoliopsida</taxon>
        <taxon>eudicotyledons</taxon>
        <taxon>Gunneridae</taxon>
        <taxon>Pentapetalae</taxon>
        <taxon>asterids</taxon>
        <taxon>campanulids</taxon>
        <taxon>Apiales</taxon>
        <taxon>Apiaceae</taxon>
        <taxon>Apioideae</taxon>
        <taxon>Scandiceae</taxon>
        <taxon>Daucinae</taxon>
        <taxon>Daucus</taxon>
        <taxon>Daucus sect. Daucus</taxon>
    </lineage>
</organism>
<dbReference type="GO" id="GO:0003729">
    <property type="term" value="F:mRNA binding"/>
    <property type="evidence" value="ECO:0007669"/>
    <property type="project" value="UniProtKB-ARBA"/>
</dbReference>